<dbReference type="SUPFAM" id="SSF52540">
    <property type="entry name" value="P-loop containing nucleoside triphosphate hydrolases"/>
    <property type="match status" value="1"/>
</dbReference>
<sequence>MVQQNAVKYQTGCRPVDDILDGGLKRGFVLELSGPPGSCKEALAIDMARAFVEDGQGVLLVEPSLKDQNYAELVFHLSLHTLPELVIFLHKLSSYLDKYPKVVVTTQLSTKLLKEDGSPASFDTGARAVMVPQPGESPVCSHCRVSTDPASLTRP</sequence>
<name>A0A0C3RYM1_PHLG1</name>
<dbReference type="HOGENOM" id="CLU_1696174_0_0_1"/>
<dbReference type="OrthoDB" id="5957327at2759"/>
<accession>A0A0C3RYM1</accession>
<evidence type="ECO:0000313" key="2">
    <source>
        <dbReference type="Proteomes" id="UP000053257"/>
    </source>
</evidence>
<dbReference type="Proteomes" id="UP000053257">
    <property type="component" value="Unassembled WGS sequence"/>
</dbReference>
<protein>
    <recommendedName>
        <fullName evidence="3">KaiC-like domain-containing protein</fullName>
    </recommendedName>
</protein>
<dbReference type="STRING" id="745531.A0A0C3RYM1"/>
<dbReference type="Gene3D" id="3.40.50.300">
    <property type="entry name" value="P-loop containing nucleotide triphosphate hydrolases"/>
    <property type="match status" value="1"/>
</dbReference>
<dbReference type="AlphaFoldDB" id="A0A0C3RYM1"/>
<evidence type="ECO:0000313" key="1">
    <source>
        <dbReference type="EMBL" id="KIP07276.1"/>
    </source>
</evidence>
<gene>
    <name evidence="1" type="ORF">PHLGIDRAFT_512609</name>
</gene>
<reference evidence="1 2" key="1">
    <citation type="journal article" date="2014" name="PLoS Genet.">
        <title>Analysis of the Phlebiopsis gigantea genome, transcriptome and secretome provides insight into its pioneer colonization strategies of wood.</title>
        <authorList>
            <person name="Hori C."/>
            <person name="Ishida T."/>
            <person name="Igarashi K."/>
            <person name="Samejima M."/>
            <person name="Suzuki H."/>
            <person name="Master E."/>
            <person name="Ferreira P."/>
            <person name="Ruiz-Duenas F.J."/>
            <person name="Held B."/>
            <person name="Canessa P."/>
            <person name="Larrondo L.F."/>
            <person name="Schmoll M."/>
            <person name="Druzhinina I.S."/>
            <person name="Kubicek C.P."/>
            <person name="Gaskell J.A."/>
            <person name="Kersten P."/>
            <person name="St John F."/>
            <person name="Glasner J."/>
            <person name="Sabat G."/>
            <person name="Splinter BonDurant S."/>
            <person name="Syed K."/>
            <person name="Yadav J."/>
            <person name="Mgbeahuruike A.C."/>
            <person name="Kovalchuk A."/>
            <person name="Asiegbu F.O."/>
            <person name="Lackner G."/>
            <person name="Hoffmeister D."/>
            <person name="Rencoret J."/>
            <person name="Gutierrez A."/>
            <person name="Sun H."/>
            <person name="Lindquist E."/>
            <person name="Barry K."/>
            <person name="Riley R."/>
            <person name="Grigoriev I.V."/>
            <person name="Henrissat B."/>
            <person name="Kues U."/>
            <person name="Berka R.M."/>
            <person name="Martinez A.T."/>
            <person name="Covert S.F."/>
            <person name="Blanchette R.A."/>
            <person name="Cullen D."/>
        </authorList>
    </citation>
    <scope>NUCLEOTIDE SEQUENCE [LARGE SCALE GENOMIC DNA]</scope>
    <source>
        <strain evidence="1 2">11061_1 CR5-6</strain>
    </source>
</reference>
<organism evidence="1 2">
    <name type="scientific">Phlebiopsis gigantea (strain 11061_1 CR5-6)</name>
    <name type="common">White-rot fungus</name>
    <name type="synonym">Peniophora gigantea</name>
    <dbReference type="NCBI Taxonomy" id="745531"/>
    <lineage>
        <taxon>Eukaryota</taxon>
        <taxon>Fungi</taxon>
        <taxon>Dikarya</taxon>
        <taxon>Basidiomycota</taxon>
        <taxon>Agaricomycotina</taxon>
        <taxon>Agaricomycetes</taxon>
        <taxon>Polyporales</taxon>
        <taxon>Phanerochaetaceae</taxon>
        <taxon>Phlebiopsis</taxon>
    </lineage>
</organism>
<proteinExistence type="predicted"/>
<dbReference type="InterPro" id="IPR027417">
    <property type="entry name" value="P-loop_NTPase"/>
</dbReference>
<keyword evidence="2" id="KW-1185">Reference proteome</keyword>
<dbReference type="EMBL" id="KN840500">
    <property type="protein sequence ID" value="KIP07276.1"/>
    <property type="molecule type" value="Genomic_DNA"/>
</dbReference>
<evidence type="ECO:0008006" key="3">
    <source>
        <dbReference type="Google" id="ProtNLM"/>
    </source>
</evidence>